<organism evidence="4 5">
    <name type="scientific">Plasmodium vivax</name>
    <name type="common">malaria parasite P. vivax</name>
    <dbReference type="NCBI Taxonomy" id="5855"/>
    <lineage>
        <taxon>Eukaryota</taxon>
        <taxon>Sar</taxon>
        <taxon>Alveolata</taxon>
        <taxon>Apicomplexa</taxon>
        <taxon>Aconoidasida</taxon>
        <taxon>Haemosporida</taxon>
        <taxon>Plasmodiidae</taxon>
        <taxon>Plasmodium</taxon>
        <taxon>Plasmodium (Plasmodium)</taxon>
    </lineage>
</organism>
<protein>
    <submittedName>
        <fullName evidence="4">VIR protein</fullName>
    </submittedName>
</protein>
<dbReference type="Pfam" id="PF05795">
    <property type="entry name" value="Plasmodium_Vir"/>
    <property type="match status" value="4"/>
</dbReference>
<dbReference type="EMBL" id="LT615260">
    <property type="protein sequence ID" value="SCO71188.1"/>
    <property type="molecule type" value="Genomic_DNA"/>
</dbReference>
<evidence type="ECO:0000313" key="4">
    <source>
        <dbReference type="EMBL" id="SCO71188.1"/>
    </source>
</evidence>
<evidence type="ECO:0000256" key="3">
    <source>
        <dbReference type="SAM" id="SignalP"/>
    </source>
</evidence>
<sequence>MKNYTLCLFFIMSILGSQIGTTEVKSLFRNLYKKFTRNYSIVLNEYDFYFDEIKKNKEKSKYSCKYLKYWFYDQVIINNIDESDINFFPSLWRTLVRSFSGDRKSPCEFYSLKLNEIKEIKQLYDYFALYDGYPDEALRNFKIYDSVHCQYFKEAIDYYKRMKSKCPLNESSEYCKEFKEYSKDRKFEEALLSFRGICKHKTLNTTPGRGDEIKVTLDQDLQKLADGDNFLNDIGLSKFYEVLNIGYNNYKESHICNNLLKDSNSYHITKICNKLNVILQNWDQILKSLESVINRNYCEYLNYWIHDQIKDKMFRKKTTTLIYTVWDILNKHKINSNNKCWYKNFNVPEKDFKNKKKLYEFLEYYNAIKSKMEKIDSSKKEEYCEYLKSIFSLYYTVKHEDLCKKSTVYKDEVDYFQKTIKDGDLAFLKKNCPGKNIELLFKKEQSSPGKGNQNPQLTKGKQGDELNSLSSETNSNDLDNVEGIDNYCGICINMLKLEKDYPGINELCKTFAKNLSKIKDKGDYNDYCLDLTYWTYDKLSGMFNSTSDYSDIGPVVMELRRVMDHINNTQLRNKPCYFYFDGNSTDRNEEAQLLKYFRNFDSIYAKESFENGEKDKYCNFAESINTLYGKYANRCCTYFKDYTPFNRCIKYFKCDPKYNPYNLQLKLNCPGVFKTESTFEKVEAPVPLPVTEDNSVNSVKEEPPKREYFPKVIESTYMELIEDPFYMASFSVFFLIGIFFVFFVFYKFTPIGTWINRKGKKIRHIQNDYNDSQRGKLIMYDSRPEHINYQNERIRLSYHHA</sequence>
<dbReference type="AlphaFoldDB" id="A0A1G4H8I5"/>
<reference evidence="4 5" key="1">
    <citation type="submission" date="2016-07" db="EMBL/GenBank/DDBJ databases">
        <authorList>
            <consortium name="Pathogen Informatics"/>
        </authorList>
    </citation>
    <scope>NUCLEOTIDE SEQUENCE [LARGE SCALE GENOMIC DNA]</scope>
</reference>
<evidence type="ECO:0000313" key="5">
    <source>
        <dbReference type="Proteomes" id="UP000305196"/>
    </source>
</evidence>
<dbReference type="VEuPathDB" id="PlasmoDB:PVW1_050007800"/>
<keyword evidence="2" id="KW-1133">Transmembrane helix</keyword>
<feature type="signal peptide" evidence="3">
    <location>
        <begin position="1"/>
        <end position="16"/>
    </location>
</feature>
<keyword evidence="3" id="KW-0732">Signal</keyword>
<dbReference type="InterPro" id="IPR008780">
    <property type="entry name" value="Plasmodium_Vir"/>
</dbReference>
<gene>
    <name evidence="4" type="ORF">PVC01_050005200</name>
</gene>
<evidence type="ECO:0000256" key="2">
    <source>
        <dbReference type="SAM" id="Phobius"/>
    </source>
</evidence>
<proteinExistence type="predicted"/>
<dbReference type="VEuPathDB" id="PlasmoDB:PVX_088790"/>
<keyword evidence="2" id="KW-0472">Membrane</keyword>
<feature type="compositionally biased region" description="Polar residues" evidence="1">
    <location>
        <begin position="446"/>
        <end position="459"/>
    </location>
</feature>
<keyword evidence="2" id="KW-0812">Transmembrane</keyword>
<name>A0A1G4H8I5_PLAVI</name>
<feature type="compositionally biased region" description="Low complexity" evidence="1">
    <location>
        <begin position="465"/>
        <end position="477"/>
    </location>
</feature>
<accession>A0A1G4H8I5</accession>
<feature type="region of interest" description="Disordered" evidence="1">
    <location>
        <begin position="445"/>
        <end position="477"/>
    </location>
</feature>
<dbReference type="VEuPathDB" id="PlasmoDB:PVPAM_050010300"/>
<feature type="transmembrane region" description="Helical" evidence="2">
    <location>
        <begin position="725"/>
        <end position="748"/>
    </location>
</feature>
<evidence type="ECO:0000256" key="1">
    <source>
        <dbReference type="SAM" id="MobiDB-lite"/>
    </source>
</evidence>
<dbReference type="VEuPathDB" id="PlasmoDB:PVP01_0502800"/>
<feature type="chain" id="PRO_5009234543" evidence="3">
    <location>
        <begin position="17"/>
        <end position="801"/>
    </location>
</feature>
<dbReference type="Proteomes" id="UP000305196">
    <property type="component" value="Chromosome 5"/>
</dbReference>